<keyword evidence="4" id="KW-1185">Reference proteome</keyword>
<dbReference type="InterPro" id="IPR003615">
    <property type="entry name" value="HNH_nuc"/>
</dbReference>
<evidence type="ECO:0000313" key="3">
    <source>
        <dbReference type="EMBL" id="MFC6891546.1"/>
    </source>
</evidence>
<sequence>MSNETGSYEREYCGTEFESGPKKAGHISQNHREDQQRDEFIHALQRLATELGHSPAMSEMDEKGRYTQKAYITEFGTWNDALREAGLEINKPATVSKAEVVEAIQSLSEQLGHPPTVEEMNEYGQYSRKAATKHFGSWNNALRSVGFEPNHEEIPREELIEEIHRLAEKLGRAPFISDLNSDSRYSLRGYIRKFGSWNEAIKTAGYEPFTPFTGPDHPLWAGAEKRERLWYGPNWKTIRTRALERDSYECQHPGCQISSETHRDQFSKSLHVHHVIPLRSFHDDGEIDYERANMLENLVTLCVEHHAQWEELSPLRPDIQ</sequence>
<reference evidence="3 4" key="1">
    <citation type="journal article" date="2019" name="Int. J. Syst. Evol. Microbiol.">
        <title>The Global Catalogue of Microorganisms (GCM) 10K type strain sequencing project: providing services to taxonomists for standard genome sequencing and annotation.</title>
        <authorList>
            <consortium name="The Broad Institute Genomics Platform"/>
            <consortium name="The Broad Institute Genome Sequencing Center for Infectious Disease"/>
            <person name="Wu L."/>
            <person name="Ma J."/>
        </authorList>
    </citation>
    <scope>NUCLEOTIDE SEQUENCE [LARGE SCALE GENOMIC DNA]</scope>
    <source>
        <strain evidence="3 4">SKJ47</strain>
    </source>
</reference>
<proteinExistence type="predicted"/>
<evidence type="ECO:0000259" key="2">
    <source>
        <dbReference type="SMART" id="SM00507"/>
    </source>
</evidence>
<dbReference type="Gene3D" id="1.10.30.50">
    <property type="match status" value="1"/>
</dbReference>
<comment type="caution">
    <text evidence="3">The sequence shown here is derived from an EMBL/GenBank/DDBJ whole genome shotgun (WGS) entry which is preliminary data.</text>
</comment>
<keyword evidence="3" id="KW-0255">Endonuclease</keyword>
<dbReference type="InterPro" id="IPR041025">
    <property type="entry name" value="HNH_repeat"/>
</dbReference>
<organism evidence="3 4">
    <name type="scientific">Halopenitus salinus</name>
    <dbReference type="NCBI Taxonomy" id="1198295"/>
    <lineage>
        <taxon>Archaea</taxon>
        <taxon>Methanobacteriati</taxon>
        <taxon>Methanobacteriota</taxon>
        <taxon>Stenosarchaea group</taxon>
        <taxon>Halobacteria</taxon>
        <taxon>Halobacteriales</taxon>
        <taxon>Haloferacaceae</taxon>
        <taxon>Halopenitus</taxon>
    </lineage>
</organism>
<protein>
    <submittedName>
        <fullName evidence="3">Homing endonuclease associated repeat-containing protein</fullName>
    </submittedName>
</protein>
<dbReference type="CDD" id="cd00085">
    <property type="entry name" value="HNHc"/>
    <property type="match status" value="1"/>
</dbReference>
<dbReference type="Proteomes" id="UP001596296">
    <property type="component" value="Unassembled WGS sequence"/>
</dbReference>
<dbReference type="AlphaFoldDB" id="A0ABD5UTV1"/>
<keyword evidence="3" id="KW-0378">Hydrolase</keyword>
<evidence type="ECO:0000256" key="1">
    <source>
        <dbReference type="SAM" id="MobiDB-lite"/>
    </source>
</evidence>
<evidence type="ECO:0000313" key="4">
    <source>
        <dbReference type="Proteomes" id="UP001596296"/>
    </source>
</evidence>
<dbReference type="EMBL" id="JBHSXL010000002">
    <property type="protein sequence ID" value="MFC6891546.1"/>
    <property type="molecule type" value="Genomic_DNA"/>
</dbReference>
<feature type="domain" description="HNH nuclease" evidence="2">
    <location>
        <begin position="237"/>
        <end position="307"/>
    </location>
</feature>
<accession>A0ABD5UTV1</accession>
<dbReference type="GO" id="GO:0004519">
    <property type="term" value="F:endonuclease activity"/>
    <property type="evidence" value="ECO:0007669"/>
    <property type="project" value="UniProtKB-KW"/>
</dbReference>
<dbReference type="Pfam" id="PF18780">
    <property type="entry name" value="HNH_repeat"/>
    <property type="match status" value="3"/>
</dbReference>
<keyword evidence="3" id="KW-0540">Nuclease</keyword>
<dbReference type="RefSeq" id="WP_379739931.1">
    <property type="nucleotide sequence ID" value="NZ_JBHSVN010000002.1"/>
</dbReference>
<name>A0ABD5UTV1_9EURY</name>
<gene>
    <name evidence="3" type="ORF">ACFQE9_02780</name>
</gene>
<feature type="region of interest" description="Disordered" evidence="1">
    <location>
        <begin position="1"/>
        <end position="33"/>
    </location>
</feature>
<dbReference type="SMART" id="SM00507">
    <property type="entry name" value="HNHc"/>
    <property type="match status" value="1"/>
</dbReference>